<dbReference type="NCBIfam" id="TIGR04534">
    <property type="entry name" value="ELWxxDGT_rpt"/>
    <property type="match status" value="1"/>
</dbReference>
<name>A0A6A3FCA7_9STRA</name>
<proteinExistence type="predicted"/>
<feature type="chain" id="PRO_5025368559" description="Cadherin domain-containing protein" evidence="2">
    <location>
        <begin position="24"/>
        <end position="3245"/>
    </location>
</feature>
<organism evidence="3 4">
    <name type="scientific">Phytophthora fragariae</name>
    <dbReference type="NCBI Taxonomy" id="53985"/>
    <lineage>
        <taxon>Eukaryota</taxon>
        <taxon>Sar</taxon>
        <taxon>Stramenopiles</taxon>
        <taxon>Oomycota</taxon>
        <taxon>Peronosporomycetes</taxon>
        <taxon>Peronosporales</taxon>
        <taxon>Peronosporaceae</taxon>
        <taxon>Phytophthora</taxon>
    </lineage>
</organism>
<protein>
    <recommendedName>
        <fullName evidence="5">Cadherin domain-containing protein</fullName>
    </recommendedName>
</protein>
<sequence>MSMSVKVARSLLVWIWVSSLCGALPFAIVSASALQWDAHSPEMLIREAIMTVEDTDMLIGGEVNLDAFAALKAGSTVDISVRNGVVYSVGDGVHLDASSKQQISTNDLQLLQSVMSNMRYAPNPNFNGIDEIDFSAQGLTAALYIYVQAENDPPKFEFDSSEMNDWYKYPRMFLPSFRLDDPDKDQTFQVDILVDNGTLFVEQISTSAFDGVSVEFNSSLSSLRLTSGLDRLNTLFLQRLVEIVPKSCLQGTTPTSCAALIELCANDGFITYCEKITLPQQDVFYHVVVTSWAKSLNITAGSSLNVFEAFKIQQRFDVVYDLLLRVHVSSGFFRVVAPNCGELRDFVSADTLQPSNLLGMTQLTYVGDAACLNKVLTTIQLQSPYGSNATVVISVELLSEEMRLLANESISVKVSHKRTPIQISVVRTSGDELWLTSLDSYANLTSLVNVSLVADPETTIDGAILELSVSCLHCQWKYRSFVPQVSYEYAQIPSTRLGFLGLFDSLRKVIASLQLAVTNDSAAAEVIHLHMTPASPLPGRESGSAIDELVVSLHSSPAPGTNLIGTEPESYLAPNTTALVPLIHIEGSVEGPLSSQYWEVITLALEAGRSWSISGIYIRDSSGASFVSDDGLTLKIDAEIGAILLAAWDGLQLLEGSDATFAGSITVVGKLDLLNAALLTLRYQCSGSCNRQDTVTLQVNNPFAPPPEISHKRAIRIDLLYDVPVPYVTTNASLHYSTEDAAFQFPNLTLRFADNNQSLQAIEYIQTEQRSQLWSAELSYRSTKYSYPRSRSDDKHHRFVGDFVGENPPNFMCQVGNFFYFAGSDGQHGEELWISDGSKEGTGMVVDLLPGEEGSSPTDLVAFNGKLIFTALGFDLTTGREMWASDGSAKQTYLIADIRQGPNSSNPQFYTLFQSKLLLFQAETDEFGVELFKTDGTKAGTIMVEDIWRGPRSSRPKYFAEWTAVDGRARMYFAATSDSGRELWVSDALSSFNSDRNRKPSAFNVAVGTFIVKDICTGEGSSSPRYLVAIASVGIFFSATDCIHGRELWFTDGSSTGTRMIKNLNVATNQGSNPTSLVVFGGKVYFQAQSDSSTGRELFVSDGTGTGTTLLVDLVPGPLSSAPTSISTVGPITMPDGTTRSQGLAFTAIDSNGGKNVWLSDGTTQGAIPLLDEVFLLSHNLSFSSVELDDRTQRFLEFGNAIYFATHDFSPGRTETHVGLLTLYQLNVRVSYGFVFVVGTDGSLRGEQQVPKHATNELKMEGTAVDLENDLNRMVYLPPQNWNEEQFPGGHIVEWQFVVSYENKSVETFADLVITPRVDIPVITVPQAIVNPFHYMSDYLSVLRLECSPLMCDEDTPMLLDGFLVRATDTTQRQSSTTDLLVLSLSVSHGVLTLGDPLRSNCISQFMGPQSRKRVSFKATADCMNRILSGMTYVGEPNFSGADQLKIRIEHARNLDAEFDEVTVPISVVELNDAPYIDVRSVFYEAGEDVPLLIEDLYLRDPDAFEEPLRVVMETSCGQLALLRPTGINLTAETIESGAMRLTLEGTLFDLNAAIAAVAYTSAKDWNSLQFHTDGGLNGFDTITISSSDSSSFNASSVSVLFVYVDPDVDPVVIDTPSNVLTSVYANEPPGTLRGDEDTWIGVSGLAFSSVDDTSQMTLVLSLSVVHGILSLSQLRGITFLEGTSDQASTVKVKGTFGNVNGCVAGLSYIPYEDYYGKDSLVVTAHAIDEYTQQQTPSSSISVAITIDPVNDAPVWNIGSSVSREIQQSRSASMTGVHFRDVDVSELDCAVESCVMDLIVEASHGFVTLSDQSSTSFSNDMTIKKVAYVVVSGTPDELNTVLSKMTFELAAPEYYRADHPGRTDIKLQLTVDDRGTFGLGGPQISTSTVVFSPVTWSHYDLSILAPEHVLEMDEDTAFGFNGDLLLLDPDSARSFHNLLELTVSCTSGVLALSSQATGIQVLRNESGEVVIRGYFAQLNAALNGSLYIPEADWYGSEKLSLSVVELNRREQTGSIAVATVFLFVAPVCDEPQWRSQRRADKPFSMKEDGYLLIDSMSLTNPDLDNEQREVEVSISVEHGGVMLSLMKGLLVQRAEYSTSEGRLIAQHAPPGNTYSRARLFFKELVVRGRVSDINSALNGMIFKPSLDYNSDGWPVEEISLVATSSCGGIENSNKAVSSAAIAIGVDAVNDPPILLSKHFQRISSPDSLGALDAMPVNWLIEAVEDLPQPLEPLELYDPDCDLRDGDLRLLVNVSCIHCTITSTNVSKQQRSDDLVFITTSWRSKSGTQLNVHGSLASLNNNMMNQLTFRGADNFNRIAFVLIEISDLGNYGEGGEQHTLFALGVEVRAVNDIPLILLPQYQSQEPILRLDEDASVLIVGAPALSVVSENAQQQVPKWSLVSADLMGNESTTRLYSLSNFSGVKGIAASFLVAYNGGLLFSGQSPDLGNEIWYSDGTAVGTVLLKDIFPCSGSSNPSYLTPFSKDNRVYFAAEGPHLSWQVEEAHRDGCQSFRSSSLDPDIYFAVAAVNVWDSEDTYDCPLGFRWMSTSQAQQVFLGTITLDGHSEEPLTYFDQCGWRGYEWGGQTRKYFRFSDSKITGAFKHAGFRDSYRPDTGFQTDLFAGIVCYRESPSYQVTWGSQLWATDGTAMGTQRVARISTAPEGSNPSHFVELNQRLYFQATSPEFGAELWSTDGTRAGTYLVADVEFGARSSKPRSLTVFDSRVYFSAETQNFGRELWFSNGDPRFEFNYGQHATVGTGLLLDICPGAVSSSPQHFAVLTSLLLFQADDCVHGPELWSTDGTRSGTSLVLDIRKGSTGSSPRYLTYFAGQVYFQADDGVHGSELWTTDGTTSGTVMLLDLAPGVQGSTPSFLTILYTSNAPSGTLVFAAQAERDLLTEFWQSDGTSVGTTKLFPQSREVVEMNVDSLDLQLAGNTLVAIPSQPDRFFYLGRESGQGIDFRSDAANRFGVPYAEDVAHTRSITLEDVGSMVDGRNLTLSLNCSKGWLSLGKQCSGVTVSRDGTPDQTKAAVVTLEGTLDVLNCAVERLTYHAKPQENGWDEIHVTLSQGVETAPSEVESATSTGFDDNSERDSSYTVSKRMLVEIRAINDPPSIGMASMFYAPLRQWVAFAGIEVADPDSAENMLYVSISVRNGRLRVTLPHRVNAYGPTALHPTADGDISQVLEFATTVEQAMEIFSRLEYSCDAVYGCSNSQRDYLTVQVDDNGFSGAGGPQVATKTAEIIIMAT</sequence>
<evidence type="ECO:0000313" key="3">
    <source>
        <dbReference type="EMBL" id="KAE8943465.1"/>
    </source>
</evidence>
<keyword evidence="2" id="KW-0732">Signal</keyword>
<evidence type="ECO:0000256" key="2">
    <source>
        <dbReference type="SAM" id="SignalP"/>
    </source>
</evidence>
<gene>
    <name evidence="3" type="ORF">PF009_g6816</name>
</gene>
<evidence type="ECO:0008006" key="5">
    <source>
        <dbReference type="Google" id="ProtNLM"/>
    </source>
</evidence>
<evidence type="ECO:0000256" key="1">
    <source>
        <dbReference type="SAM" id="MobiDB-lite"/>
    </source>
</evidence>
<feature type="region of interest" description="Disordered" evidence="1">
    <location>
        <begin position="3070"/>
        <end position="3090"/>
    </location>
</feature>
<feature type="signal peptide" evidence="2">
    <location>
        <begin position="1"/>
        <end position="23"/>
    </location>
</feature>
<reference evidence="3 4" key="1">
    <citation type="submission" date="2018-08" db="EMBL/GenBank/DDBJ databases">
        <title>Genomic investigation of the strawberry pathogen Phytophthora fragariae indicates pathogenicity is determined by transcriptional variation in three key races.</title>
        <authorList>
            <person name="Adams T.M."/>
            <person name="Armitage A.D."/>
            <person name="Sobczyk M.K."/>
            <person name="Bates H.J."/>
            <person name="Dunwell J.M."/>
            <person name="Nellist C.F."/>
            <person name="Harrison R.J."/>
        </authorList>
    </citation>
    <scope>NUCLEOTIDE SEQUENCE [LARGE SCALE GENOMIC DNA]</scope>
    <source>
        <strain evidence="3 4">NOV-9</strain>
    </source>
</reference>
<accession>A0A6A3FCA7</accession>
<dbReference type="Proteomes" id="UP000429523">
    <property type="component" value="Unassembled WGS sequence"/>
</dbReference>
<comment type="caution">
    <text evidence="3">The sequence shown here is derived from an EMBL/GenBank/DDBJ whole genome shotgun (WGS) entry which is preliminary data.</text>
</comment>
<dbReference type="InterPro" id="IPR030916">
    <property type="entry name" value="ELWxxDGT_rpt"/>
</dbReference>
<dbReference type="EMBL" id="QXGF01000250">
    <property type="protein sequence ID" value="KAE8943465.1"/>
    <property type="molecule type" value="Genomic_DNA"/>
</dbReference>
<evidence type="ECO:0000313" key="4">
    <source>
        <dbReference type="Proteomes" id="UP000429523"/>
    </source>
</evidence>